<dbReference type="RefSeq" id="WP_290195840.1">
    <property type="nucleotide sequence ID" value="NZ_CP047654.1"/>
</dbReference>
<keyword evidence="2" id="KW-1133">Transmembrane helix</keyword>
<gene>
    <name evidence="3" type="ORF">J2S39_001973</name>
</gene>
<feature type="region of interest" description="Disordered" evidence="1">
    <location>
        <begin position="60"/>
        <end position="99"/>
    </location>
</feature>
<evidence type="ECO:0000256" key="1">
    <source>
        <dbReference type="SAM" id="MobiDB-lite"/>
    </source>
</evidence>
<evidence type="ECO:0000256" key="2">
    <source>
        <dbReference type="SAM" id="Phobius"/>
    </source>
</evidence>
<accession>A0ABU2A1D4</accession>
<feature type="compositionally biased region" description="Basic and acidic residues" evidence="1">
    <location>
        <begin position="60"/>
        <end position="78"/>
    </location>
</feature>
<organism evidence="3 4">
    <name type="scientific">Corynebacterium guangdongense</name>
    <dbReference type="NCBI Taxonomy" id="1783348"/>
    <lineage>
        <taxon>Bacteria</taxon>
        <taxon>Bacillati</taxon>
        <taxon>Actinomycetota</taxon>
        <taxon>Actinomycetes</taxon>
        <taxon>Mycobacteriales</taxon>
        <taxon>Corynebacteriaceae</taxon>
        <taxon>Corynebacterium</taxon>
    </lineage>
</organism>
<feature type="compositionally biased region" description="Basic and acidic residues" evidence="1">
    <location>
        <begin position="89"/>
        <end position="99"/>
    </location>
</feature>
<keyword evidence="2" id="KW-0472">Membrane</keyword>
<keyword evidence="4" id="KW-1185">Reference proteome</keyword>
<proteinExistence type="predicted"/>
<dbReference type="EMBL" id="JAVDXZ010000001">
    <property type="protein sequence ID" value="MDR7330297.1"/>
    <property type="molecule type" value="Genomic_DNA"/>
</dbReference>
<name>A0ABU2A1D4_9CORY</name>
<feature type="compositionally biased region" description="Basic residues" evidence="1">
    <location>
        <begin position="79"/>
        <end position="88"/>
    </location>
</feature>
<feature type="transmembrane region" description="Helical" evidence="2">
    <location>
        <begin position="7"/>
        <end position="26"/>
    </location>
</feature>
<feature type="transmembrane region" description="Helical" evidence="2">
    <location>
        <begin position="32"/>
        <end position="50"/>
    </location>
</feature>
<protein>
    <submittedName>
        <fullName evidence="3">Polyferredoxin</fullName>
    </submittedName>
</protein>
<sequence length="99" mass="11426">MRTLKVWQLAALVIFGILFVMFLTTAILGDDWILWLYPVAALVGVAITLWDGPGRKERKQLEATERAQADAEEMERAKRLARRERKRREKDNGKDGNDK</sequence>
<evidence type="ECO:0000313" key="3">
    <source>
        <dbReference type="EMBL" id="MDR7330297.1"/>
    </source>
</evidence>
<dbReference type="Proteomes" id="UP001180840">
    <property type="component" value="Unassembled WGS sequence"/>
</dbReference>
<comment type="caution">
    <text evidence="3">The sequence shown here is derived from an EMBL/GenBank/DDBJ whole genome shotgun (WGS) entry which is preliminary data.</text>
</comment>
<reference evidence="3" key="1">
    <citation type="submission" date="2023-07" db="EMBL/GenBank/DDBJ databases">
        <title>Sequencing the genomes of 1000 actinobacteria strains.</title>
        <authorList>
            <person name="Klenk H.-P."/>
        </authorList>
    </citation>
    <scope>NUCLEOTIDE SEQUENCE</scope>
    <source>
        <strain evidence="3">DSM 107476</strain>
    </source>
</reference>
<keyword evidence="2" id="KW-0812">Transmembrane</keyword>
<evidence type="ECO:0000313" key="4">
    <source>
        <dbReference type="Proteomes" id="UP001180840"/>
    </source>
</evidence>